<protein>
    <recommendedName>
        <fullName evidence="3">DUF3144 domain-containing protein</fullName>
    </recommendedName>
</protein>
<name>A0A1B8PLP7_MORNO</name>
<dbReference type="InterPro" id="IPR021490">
    <property type="entry name" value="DUF3144"/>
</dbReference>
<comment type="caution">
    <text evidence="1">The sequence shown here is derived from an EMBL/GenBank/DDBJ whole genome shotgun (WGS) entry which is preliminary data.</text>
</comment>
<proteinExistence type="predicted"/>
<evidence type="ECO:0000313" key="1">
    <source>
        <dbReference type="EMBL" id="OBX51936.1"/>
    </source>
</evidence>
<dbReference type="Pfam" id="PF11342">
    <property type="entry name" value="DUF3144"/>
    <property type="match status" value="1"/>
</dbReference>
<gene>
    <name evidence="1" type="ORF">A9Z60_06155</name>
</gene>
<evidence type="ECO:0000313" key="2">
    <source>
        <dbReference type="Proteomes" id="UP000092671"/>
    </source>
</evidence>
<dbReference type="Gene3D" id="1.10.287.3020">
    <property type="match status" value="1"/>
</dbReference>
<reference evidence="1 2" key="1">
    <citation type="submission" date="2016-06" db="EMBL/GenBank/DDBJ databases">
        <title>Draft genome of Moraxella nonliquefaciens CCUG 60284.</title>
        <authorList>
            <person name="Salva-Serra F."/>
            <person name="Engstrom-Jakobsson H."/>
            <person name="Thorell K."/>
            <person name="Gonzales-Siles L."/>
            <person name="Karlsson R."/>
            <person name="Boulund F."/>
            <person name="Engstrand L."/>
            <person name="Kristiansson E."/>
            <person name="Moore E."/>
        </authorList>
    </citation>
    <scope>NUCLEOTIDE SEQUENCE [LARGE SCALE GENOMIC DNA]</scope>
    <source>
        <strain evidence="1 2">CCUG 60284</strain>
    </source>
</reference>
<sequence>MTNNTAELPQNANAFFERADSVITLANSQLSPNSHAGQVAASLSYAAARFAVSAASIGFVKGSDFANEKADIIAFYTEQYQKMLSDNIDDYAKNFEKYTGLKTTTQNPSDQNKK</sequence>
<dbReference type="OrthoDB" id="5344355at2"/>
<organism evidence="1 2">
    <name type="scientific">Moraxella nonliquefaciens</name>
    <dbReference type="NCBI Taxonomy" id="478"/>
    <lineage>
        <taxon>Bacteria</taxon>
        <taxon>Pseudomonadati</taxon>
        <taxon>Pseudomonadota</taxon>
        <taxon>Gammaproteobacteria</taxon>
        <taxon>Moraxellales</taxon>
        <taxon>Moraxellaceae</taxon>
        <taxon>Moraxella</taxon>
    </lineage>
</organism>
<dbReference type="EMBL" id="LZDN01000003">
    <property type="protein sequence ID" value="OBX51936.1"/>
    <property type="molecule type" value="Genomic_DNA"/>
</dbReference>
<dbReference type="Proteomes" id="UP000092671">
    <property type="component" value="Unassembled WGS sequence"/>
</dbReference>
<accession>A0A1B8PLP7</accession>
<dbReference type="AlphaFoldDB" id="A0A1B8PLP7"/>
<evidence type="ECO:0008006" key="3">
    <source>
        <dbReference type="Google" id="ProtNLM"/>
    </source>
</evidence>